<evidence type="ECO:0000313" key="4">
    <source>
        <dbReference type="Proteomes" id="UP001515943"/>
    </source>
</evidence>
<evidence type="ECO:0000259" key="2">
    <source>
        <dbReference type="Pfam" id="PF01243"/>
    </source>
</evidence>
<evidence type="ECO:0000256" key="1">
    <source>
        <dbReference type="ARBA" id="ARBA00023002"/>
    </source>
</evidence>
<keyword evidence="1" id="KW-0560">Oxidoreductase</keyword>
<comment type="caution">
    <text evidence="3">The sequence shown here is derived from an EMBL/GenBank/DDBJ whole genome shotgun (WGS) entry which is preliminary data.</text>
</comment>
<proteinExistence type="predicted"/>
<dbReference type="Gene3D" id="2.30.110.10">
    <property type="entry name" value="Electron Transport, Fmn-binding Protein, Chain A"/>
    <property type="match status" value="1"/>
</dbReference>
<accession>A0ABX1FW41</accession>
<feature type="domain" description="Pyridoxamine 5'-phosphate oxidase N-terminal" evidence="2">
    <location>
        <begin position="15"/>
        <end position="116"/>
    </location>
</feature>
<dbReference type="PANTHER" id="PTHR35176:SF6">
    <property type="entry name" value="HEME OXYGENASE HI_0854-RELATED"/>
    <property type="match status" value="1"/>
</dbReference>
<name>A0ABX1FW41_9PSEU</name>
<organism evidence="3 4">
    <name type="scientific">Lentzea indica</name>
    <dbReference type="NCBI Taxonomy" id="2604800"/>
    <lineage>
        <taxon>Bacteria</taxon>
        <taxon>Bacillati</taxon>
        <taxon>Actinomycetota</taxon>
        <taxon>Actinomycetes</taxon>
        <taxon>Pseudonocardiales</taxon>
        <taxon>Pseudonocardiaceae</taxon>
        <taxon>Lentzea</taxon>
    </lineage>
</organism>
<gene>
    <name evidence="3" type="ORF">FXN61_43695</name>
</gene>
<dbReference type="EMBL" id="VSRL01000334">
    <property type="protein sequence ID" value="NKE63264.1"/>
    <property type="molecule type" value="Genomic_DNA"/>
</dbReference>
<dbReference type="InterPro" id="IPR012349">
    <property type="entry name" value="Split_barrel_FMN-bd"/>
</dbReference>
<dbReference type="Pfam" id="PF01243">
    <property type="entry name" value="PNPOx_N"/>
    <property type="match status" value="1"/>
</dbReference>
<dbReference type="Proteomes" id="UP001515943">
    <property type="component" value="Unassembled WGS sequence"/>
</dbReference>
<sequence>MRPERVTEVMNDPLAQELLASAIPARLAYIGTDGFPRVIPVGVHWNGTRIVVGTPTNSAKVPALRANPKVALTVDTDVPPQKVLLVRGSAAVEIVDGVPDAYLAGVRKLVDRGHKDAAWFENFEQQVRGLYQRMALITITPEWAKLLDFETRIPKAVEDLVTGRASS</sequence>
<protein>
    <submittedName>
        <fullName evidence="3">Pyridoxamine 5-phosphate oxidase</fullName>
    </submittedName>
</protein>
<reference evidence="3 4" key="1">
    <citation type="submission" date="2019-08" db="EMBL/GenBank/DDBJ databases">
        <title>Lentzea from Indian Himalayas.</title>
        <authorList>
            <person name="Mandal S."/>
            <person name="Mallick Gupta A."/>
            <person name="Maiti P.K."/>
            <person name="Sarkar J."/>
            <person name="Mandal S."/>
        </authorList>
    </citation>
    <scope>NUCLEOTIDE SEQUENCE [LARGE SCALE GENOMIC DNA]</scope>
    <source>
        <strain evidence="3 4">PSKA42</strain>
    </source>
</reference>
<evidence type="ECO:0000313" key="3">
    <source>
        <dbReference type="EMBL" id="NKE63264.1"/>
    </source>
</evidence>
<dbReference type="RefSeq" id="WP_167979857.1">
    <property type="nucleotide sequence ID" value="NZ_VSRL01000334.1"/>
</dbReference>
<dbReference type="PANTHER" id="PTHR35176">
    <property type="entry name" value="HEME OXYGENASE HI_0854-RELATED"/>
    <property type="match status" value="1"/>
</dbReference>
<dbReference type="InterPro" id="IPR011576">
    <property type="entry name" value="Pyridox_Oxase_N"/>
</dbReference>
<dbReference type="SUPFAM" id="SSF50475">
    <property type="entry name" value="FMN-binding split barrel"/>
    <property type="match status" value="1"/>
</dbReference>
<dbReference type="InterPro" id="IPR052019">
    <property type="entry name" value="F420H2_bilvrd_red/Heme_oxyg"/>
</dbReference>
<keyword evidence="4" id="KW-1185">Reference proteome</keyword>